<evidence type="ECO:0000313" key="2">
    <source>
        <dbReference type="EMBL" id="MCJ0826210.1"/>
    </source>
</evidence>
<accession>A0ABT0A5G0</accession>
<protein>
    <recommendedName>
        <fullName evidence="4">Lipoprotein</fullName>
    </recommendedName>
</protein>
<evidence type="ECO:0008006" key="4">
    <source>
        <dbReference type="Google" id="ProtNLM"/>
    </source>
</evidence>
<reference evidence="2 3" key="1">
    <citation type="submission" date="2022-03" db="EMBL/GenBank/DDBJ databases">
        <title>Luteimonas soily sp. nov., a novel bacterium isolated from the soil.</title>
        <authorList>
            <person name="Zhang X."/>
        </authorList>
    </citation>
    <scope>NUCLEOTIDE SEQUENCE [LARGE SCALE GENOMIC DNA]</scope>
    <source>
        <strain evidence="2 3">50</strain>
    </source>
</reference>
<dbReference type="RefSeq" id="WP_243321470.1">
    <property type="nucleotide sequence ID" value="NZ_JALGCL010000003.1"/>
</dbReference>
<sequence>MRMLKVQMRNVGMLLSLLLGLAACGTAKVDQTSALQQAQYAYSAAIRWGDFEGAWNMVDPEYRKAHPMTDLEFERYKQVQISGYHDLGAQVTQTNAIREIGIGVINRNTLVERQARYTERWRYDAEGKVWWLTVGLPDLWEGQ</sequence>
<name>A0ABT0A5G0_9GAMM</name>
<evidence type="ECO:0000256" key="1">
    <source>
        <dbReference type="SAM" id="SignalP"/>
    </source>
</evidence>
<keyword evidence="1" id="KW-0732">Signal</keyword>
<feature type="signal peptide" evidence="1">
    <location>
        <begin position="1"/>
        <end position="27"/>
    </location>
</feature>
<dbReference type="EMBL" id="JALGCL010000003">
    <property type="protein sequence ID" value="MCJ0826210.1"/>
    <property type="molecule type" value="Genomic_DNA"/>
</dbReference>
<organism evidence="2 3">
    <name type="scientific">Cognatiluteimonas sedimenti</name>
    <dbReference type="NCBI Taxonomy" id="2927791"/>
    <lineage>
        <taxon>Bacteria</taxon>
        <taxon>Pseudomonadati</taxon>
        <taxon>Pseudomonadota</taxon>
        <taxon>Gammaproteobacteria</taxon>
        <taxon>Lysobacterales</taxon>
        <taxon>Lysobacteraceae</taxon>
        <taxon>Cognatiluteimonas</taxon>
    </lineage>
</organism>
<evidence type="ECO:0000313" key="3">
    <source>
        <dbReference type="Proteomes" id="UP001165423"/>
    </source>
</evidence>
<keyword evidence="3" id="KW-1185">Reference proteome</keyword>
<comment type="caution">
    <text evidence="2">The sequence shown here is derived from an EMBL/GenBank/DDBJ whole genome shotgun (WGS) entry which is preliminary data.</text>
</comment>
<dbReference type="Proteomes" id="UP001165423">
    <property type="component" value="Unassembled WGS sequence"/>
</dbReference>
<dbReference type="PROSITE" id="PS51257">
    <property type="entry name" value="PROKAR_LIPOPROTEIN"/>
    <property type="match status" value="1"/>
</dbReference>
<feature type="chain" id="PRO_5046512190" description="Lipoprotein" evidence="1">
    <location>
        <begin position="28"/>
        <end position="143"/>
    </location>
</feature>
<gene>
    <name evidence="2" type="ORF">MQC88_09665</name>
</gene>
<proteinExistence type="predicted"/>